<dbReference type="PROSITE" id="PS51128">
    <property type="entry name" value="ZF_DKSA_2"/>
    <property type="match status" value="1"/>
</dbReference>
<organism evidence="2 3">
    <name type="scientific">Candidatus Vogelbacteria bacterium CG10_big_fil_rev_8_21_14_0_10_50_13</name>
    <dbReference type="NCBI Taxonomy" id="1975044"/>
    <lineage>
        <taxon>Bacteria</taxon>
        <taxon>Candidatus Vogeliibacteriota</taxon>
    </lineage>
</organism>
<proteinExistence type="predicted"/>
<evidence type="ECO:0000313" key="2">
    <source>
        <dbReference type="EMBL" id="PIR45417.1"/>
    </source>
</evidence>
<accession>A0A2H0RG21</accession>
<gene>
    <name evidence="2" type="ORF">COV09_01485</name>
</gene>
<evidence type="ECO:0000256" key="1">
    <source>
        <dbReference type="PROSITE-ProRule" id="PRU00510"/>
    </source>
</evidence>
<comment type="caution">
    <text evidence="2">The sequence shown here is derived from an EMBL/GenBank/DDBJ whole genome shotgun (WGS) entry which is preliminary data.</text>
</comment>
<dbReference type="PANTHER" id="PTHR33823">
    <property type="entry name" value="RNA POLYMERASE-BINDING TRANSCRIPTION FACTOR DKSA-RELATED"/>
    <property type="match status" value="1"/>
</dbReference>
<dbReference type="Proteomes" id="UP000230906">
    <property type="component" value="Unassembled WGS sequence"/>
</dbReference>
<evidence type="ECO:0000313" key="3">
    <source>
        <dbReference type="Proteomes" id="UP000230906"/>
    </source>
</evidence>
<comment type="caution">
    <text evidence="1">Lacks conserved residue(s) required for the propagation of feature annotation.</text>
</comment>
<dbReference type="AlphaFoldDB" id="A0A2H0RG21"/>
<reference evidence="2 3" key="1">
    <citation type="submission" date="2017-09" db="EMBL/GenBank/DDBJ databases">
        <title>Depth-based differentiation of microbial function through sediment-hosted aquifers and enrichment of novel symbionts in the deep terrestrial subsurface.</title>
        <authorList>
            <person name="Probst A.J."/>
            <person name="Ladd B."/>
            <person name="Jarett J.K."/>
            <person name="Geller-Mcgrath D.E."/>
            <person name="Sieber C.M."/>
            <person name="Emerson J.B."/>
            <person name="Anantharaman K."/>
            <person name="Thomas B.C."/>
            <person name="Malmstrom R."/>
            <person name="Stieglmeier M."/>
            <person name="Klingl A."/>
            <person name="Woyke T."/>
            <person name="Ryan C.M."/>
            <person name="Banfield J.F."/>
        </authorList>
    </citation>
    <scope>NUCLEOTIDE SEQUENCE [LARGE SCALE GENOMIC DNA]</scope>
    <source>
        <strain evidence="2">CG10_big_fil_rev_8_21_14_0_10_50_13</strain>
    </source>
</reference>
<dbReference type="EMBL" id="PCYJ01000022">
    <property type="protein sequence ID" value="PIR45417.1"/>
    <property type="molecule type" value="Genomic_DNA"/>
</dbReference>
<protein>
    <submittedName>
        <fullName evidence="2">Uncharacterized protein</fullName>
    </submittedName>
</protein>
<sequence>MDTAKYQAKLEEEKARLTEELEMIADRQPGVPGDWQARPEEANTDTRDDVAEKFETLEQRRANEHTLESRLNEVTGALERIAAGTFGFCEVDHGPIEADRLEANPAARTCKAHLEDLNGNR</sequence>
<dbReference type="Gene3D" id="1.20.120.910">
    <property type="entry name" value="DksA, coiled-coil domain"/>
    <property type="match status" value="1"/>
</dbReference>
<name>A0A2H0RG21_9BACT</name>